<protein>
    <submittedName>
        <fullName evidence="1">Polyketide cyclase/dehydrase and lipid transport</fullName>
    </submittedName>
</protein>
<organism evidence="1 2">
    <name type="scientific">Stenotrophomonas acidaminiphila</name>
    <dbReference type="NCBI Taxonomy" id="128780"/>
    <lineage>
        <taxon>Bacteria</taxon>
        <taxon>Pseudomonadati</taxon>
        <taxon>Pseudomonadota</taxon>
        <taxon>Gammaproteobacteria</taxon>
        <taxon>Lysobacterales</taxon>
        <taxon>Lysobacteraceae</taxon>
        <taxon>Stenotrophomonas</taxon>
    </lineage>
</organism>
<evidence type="ECO:0000313" key="1">
    <source>
        <dbReference type="EMBL" id="ALJ28277.1"/>
    </source>
</evidence>
<dbReference type="Proteomes" id="UP000061010">
    <property type="component" value="Chromosome"/>
</dbReference>
<keyword evidence="2" id="KW-1185">Reference proteome</keyword>
<sequence length="175" mass="19729">MKWWMLTGGLIGVLLLTGLAVYLVGRSLPAEHIAEGGREIGATVDMVAQRVWGVETQPQWRRRIARVEVSEREPGRVRYTEYVGRDAITFELVEQEGGRRFESRIVSTDLPFGGRWLIALDPIGEQRTRVSIREEGVVHSPMFRALGRYVFGHTATMEAYLNDLARSFEGTDHGA</sequence>
<reference evidence="1 2" key="1">
    <citation type="journal article" date="2015" name="Genome Announc.">
        <title>Complete Genome Sequencing of Stenotrophomonas acidaminiphila ZAC14D2_NAIMI4_2, a Multidrug-Resistant Strain Isolated from Sediments of a Polluted River in Mexico, Uncovers New Antibiotic Resistance Genes and a Novel Class-II Lasso Peptide Biosynthesis Gene Cluster.</title>
        <authorList>
            <person name="Vinuesa P."/>
            <person name="Ochoa-Sanchez L.E."/>
        </authorList>
    </citation>
    <scope>NUCLEOTIDE SEQUENCE [LARGE SCALE GENOMIC DNA]</scope>
    <source>
        <strain evidence="1 2">ZAC14D2_NAIMI4_2</strain>
    </source>
</reference>
<accession>A0A0S1AZN4</accession>
<dbReference type="AlphaFoldDB" id="A0A0S1AZN4"/>
<dbReference type="EMBL" id="CP012900">
    <property type="protein sequence ID" value="ALJ28277.1"/>
    <property type="molecule type" value="Genomic_DNA"/>
</dbReference>
<dbReference type="SUPFAM" id="SSF55961">
    <property type="entry name" value="Bet v1-like"/>
    <property type="match status" value="1"/>
</dbReference>
<name>A0A0S1AZN4_9GAMM</name>
<gene>
    <name evidence="1" type="ORF">AOT14_19000</name>
</gene>
<proteinExistence type="predicted"/>
<evidence type="ECO:0000313" key="2">
    <source>
        <dbReference type="Proteomes" id="UP000061010"/>
    </source>
</evidence>
<dbReference type="Gene3D" id="3.30.530.20">
    <property type="match status" value="1"/>
</dbReference>
<dbReference type="OrthoDB" id="9803476at2"/>
<dbReference type="STRING" id="128780.AOT14_19000"/>
<dbReference type="KEGG" id="sacz:AOT14_19000"/>
<dbReference type="PATRIC" id="fig|128780.6.peg.1909"/>
<dbReference type="InterPro" id="IPR023393">
    <property type="entry name" value="START-like_dom_sf"/>
</dbReference>